<dbReference type="GO" id="GO:0004386">
    <property type="term" value="F:helicase activity"/>
    <property type="evidence" value="ECO:0007669"/>
    <property type="project" value="UniProtKB-KW"/>
</dbReference>
<organism evidence="3 4">
    <name type="scientific">Bombiscardovia nodaiensis</name>
    <dbReference type="NCBI Taxonomy" id="2932181"/>
    <lineage>
        <taxon>Bacteria</taxon>
        <taxon>Bacillati</taxon>
        <taxon>Actinomycetota</taxon>
        <taxon>Actinomycetes</taxon>
        <taxon>Bifidobacteriales</taxon>
        <taxon>Bifidobacteriaceae</taxon>
        <taxon>Bombiscardovia</taxon>
    </lineage>
</organism>
<dbReference type="InterPro" id="IPR049468">
    <property type="entry name" value="Restrct_endonuc-II-like_dom"/>
</dbReference>
<protein>
    <submittedName>
        <fullName evidence="3">Helicase</fullName>
    </submittedName>
</protein>
<gene>
    <name evidence="3" type="ORF">KIM372_03050</name>
</gene>
<name>A0ABM8B6J7_9BIFI</name>
<dbReference type="Pfam" id="PF18741">
    <property type="entry name" value="MTES_1575"/>
    <property type="match status" value="1"/>
</dbReference>
<evidence type="ECO:0000313" key="3">
    <source>
        <dbReference type="EMBL" id="BDR52398.1"/>
    </source>
</evidence>
<sequence>MSQEMSSRSNDGLAQEQGVQEQAESVQANQPGRPTSAQSPEESAAPAQASSQDDREGLDPIERIRGWRQAYQSFVGTTALEDMSYLQARLDLTHAHPSGIAQLFASGQVHLDALFRDNGMLRAAHRRLERVLDDAHMKERQSGSSQLSVAVGVASWQGTFMPVLLYPVEVDQEGKASSKALIRFTGSPQINSALLASLRSRGIRLDESSLFASSHYEGGSLETSSLFKTLSAAVSAHISDFAIDQQIILGCFVEPSALILAESQAIIDRLEAGPTGNALLDALAGDDTALAQVQGDPPAQYSPFDADPHTEFEVGDVDNTVRYAASLAAAGHSVFLNEVSGRNGVSSSAAIASRCLMNGRTVLYVPCVVEQKRRFERYMQAYRMSDLVLDIQSDSAKQAVDQQLIEGVAFKPDKSTAQFDQLADELVGVRSRLTRYLGDLHGVSRVWGVSAYQTIQNLAQAANLPTHPATRVRFSADTARQLRDQMESWSTKLEQAAQLGEFTVGPQDTPWYGAAIYTEDEAVSSYERVVRLLEKLLPATREQVASTMETCGFPVPQSAQEWGKQVAMLKNLRRVLDVFQPVIFERDIPAMIEATQSKTERKSSASSLSFWERRRLVKEAKSLVRVGTQVDDLHEALLIVARQAKQWRTFVPHGGWPVLPGKLDKIIDTYEALSRDMTALDTILATTPAGGDLETTSFETVEERLRSLFDDHTALDTLPQRCSLEREFKAAGLQELVNDLRNRQVPQEAVRGELSLAWWTTVFDDIMHSSRIISNQDGSALSAAAERFNQVDQQHVVSVGPMVGQESQRRLSEILFGHKQEANQLHAALAGSRHTPLNQLIDEHPMLMAAAKPIMVATPATLAARTRPEQIADVAIIDAGAHLPSIQLLTILARARQVVVVAHQQTMTSDGLAYLAQMLLPVTSQGHPSRRPVAVVDFLREHGYGPLPYAVVQESMQGQAVFTQVSGNGVPALTSGLVESSQQEINAVVGLLRERAASFTTLPSSYVLSIVTLSQTHRVRLGAELKAQAAKDQVFAGFLRHVRIVDIDEVAGTACTDAIISIGFAKTSHGRLLQQFGKLEGDDGSGVLLDAVALAQRRLDIVCAFSADDMEDNRLHQPGPRLLKQMLQWAQTLDGDTRQAQPAPASSNVLFADLAQRLKQQGLDTALDYGFDDGMRIPLVVGRKGQPYSLAVVTDDVNFMHTQSTRERHRFRMEDLERLGWSAMTAWSVSAFVNPDKEADRIVARVKAASVSGNPQTQQDQS</sequence>
<evidence type="ECO:0000259" key="2">
    <source>
        <dbReference type="Pfam" id="PF18741"/>
    </source>
</evidence>
<accession>A0ABM8B6J7</accession>
<keyword evidence="4" id="KW-1185">Reference proteome</keyword>
<feature type="region of interest" description="Disordered" evidence="1">
    <location>
        <begin position="1"/>
        <end position="57"/>
    </location>
</feature>
<reference evidence="3 4" key="1">
    <citation type="journal article" date="2023" name="Microbiol. Spectr.">
        <title>Symbiosis of Carpenter Bees with Uncharacterized Lactic Acid Bacteria Showing NAD Auxotrophy.</title>
        <authorList>
            <person name="Kawasaki S."/>
            <person name="Ozawa K."/>
            <person name="Mori T."/>
            <person name="Yamamoto A."/>
            <person name="Ito M."/>
            <person name="Ohkuma M."/>
            <person name="Sakamoto M."/>
            <person name="Matsutani M."/>
        </authorList>
    </citation>
    <scope>NUCLEOTIDE SEQUENCE [LARGE SCALE GENOMIC DNA]</scope>
    <source>
        <strain evidence="3 4">Kim37-2</strain>
    </source>
</reference>
<keyword evidence="3" id="KW-0067">ATP-binding</keyword>
<evidence type="ECO:0000256" key="1">
    <source>
        <dbReference type="SAM" id="MobiDB-lite"/>
    </source>
</evidence>
<dbReference type="Proteomes" id="UP001321766">
    <property type="component" value="Chromosome"/>
</dbReference>
<dbReference type="EMBL" id="AP026798">
    <property type="protein sequence ID" value="BDR52398.1"/>
    <property type="molecule type" value="Genomic_DNA"/>
</dbReference>
<keyword evidence="3" id="KW-0547">Nucleotide-binding</keyword>
<keyword evidence="3" id="KW-0378">Hydrolase</keyword>
<feature type="domain" description="Restriction endonuclease type II-like" evidence="2">
    <location>
        <begin position="1153"/>
        <end position="1245"/>
    </location>
</feature>
<feature type="compositionally biased region" description="Polar residues" evidence="1">
    <location>
        <begin position="1"/>
        <end position="35"/>
    </location>
</feature>
<keyword evidence="3" id="KW-0347">Helicase</keyword>
<proteinExistence type="predicted"/>
<feature type="compositionally biased region" description="Low complexity" evidence="1">
    <location>
        <begin position="36"/>
        <end position="51"/>
    </location>
</feature>
<evidence type="ECO:0000313" key="4">
    <source>
        <dbReference type="Proteomes" id="UP001321766"/>
    </source>
</evidence>